<sequence>SMNLLSTYRSRNIAPRSYSKVLAFRRFLLVVVVSRPMIACTIISSDSLEYRPNRPSRVIMMRMRRIERRGVNIRRIFEDEGRRGRNIIDWNGEEGRNTCRSMERLELSCQSD</sequence>
<dbReference type="Proteomes" id="UP001432322">
    <property type="component" value="Unassembled WGS sequence"/>
</dbReference>
<reference evidence="1" key="1">
    <citation type="submission" date="2023-10" db="EMBL/GenBank/DDBJ databases">
        <title>Genome assembly of Pristionchus species.</title>
        <authorList>
            <person name="Yoshida K."/>
            <person name="Sommer R.J."/>
        </authorList>
    </citation>
    <scope>NUCLEOTIDE SEQUENCE</scope>
    <source>
        <strain evidence="1">RS5133</strain>
    </source>
</reference>
<comment type="caution">
    <text evidence="1">The sequence shown here is derived from an EMBL/GenBank/DDBJ whole genome shotgun (WGS) entry which is preliminary data.</text>
</comment>
<gene>
    <name evidence="1" type="ORF">PFISCL1PPCAC_10807</name>
</gene>
<feature type="non-terminal residue" evidence="1">
    <location>
        <position position="112"/>
    </location>
</feature>
<organism evidence="1 2">
    <name type="scientific">Pristionchus fissidentatus</name>
    <dbReference type="NCBI Taxonomy" id="1538716"/>
    <lineage>
        <taxon>Eukaryota</taxon>
        <taxon>Metazoa</taxon>
        <taxon>Ecdysozoa</taxon>
        <taxon>Nematoda</taxon>
        <taxon>Chromadorea</taxon>
        <taxon>Rhabditida</taxon>
        <taxon>Rhabditina</taxon>
        <taxon>Diplogasteromorpha</taxon>
        <taxon>Diplogasteroidea</taxon>
        <taxon>Neodiplogasteridae</taxon>
        <taxon>Pristionchus</taxon>
    </lineage>
</organism>
<evidence type="ECO:0000313" key="2">
    <source>
        <dbReference type="Proteomes" id="UP001432322"/>
    </source>
</evidence>
<feature type="non-terminal residue" evidence="1">
    <location>
        <position position="1"/>
    </location>
</feature>
<protein>
    <submittedName>
        <fullName evidence="1">Uncharacterized protein</fullName>
    </submittedName>
</protein>
<proteinExistence type="predicted"/>
<dbReference type="EMBL" id="BTSY01000003">
    <property type="protein sequence ID" value="GMT19510.1"/>
    <property type="molecule type" value="Genomic_DNA"/>
</dbReference>
<accession>A0AAV5VLH5</accession>
<keyword evidence="2" id="KW-1185">Reference proteome</keyword>
<name>A0AAV5VLH5_9BILA</name>
<evidence type="ECO:0000313" key="1">
    <source>
        <dbReference type="EMBL" id="GMT19510.1"/>
    </source>
</evidence>
<dbReference type="AlphaFoldDB" id="A0AAV5VLH5"/>